<dbReference type="PANTHER" id="PTHR11941:SF169">
    <property type="entry name" value="(7AS)-7A-METHYL-1,5-DIOXO-2,3,5,6,7,7A-HEXAHYDRO-1H-INDENE-CARBOXYL-COA HYDROLASE"/>
    <property type="match status" value="1"/>
</dbReference>
<dbReference type="InterPro" id="IPR001753">
    <property type="entry name" value="Enoyl-CoA_hydra/iso"/>
</dbReference>
<dbReference type="SUPFAM" id="SSF52096">
    <property type="entry name" value="ClpP/crotonase"/>
    <property type="match status" value="1"/>
</dbReference>
<accession>A0A6J7VII4</accession>
<dbReference type="PANTHER" id="PTHR11941">
    <property type="entry name" value="ENOYL-COA HYDRATASE-RELATED"/>
    <property type="match status" value="1"/>
</dbReference>
<dbReference type="EMBL" id="CAFBRC010000099">
    <property type="protein sequence ID" value="CAB5077519.1"/>
    <property type="molecule type" value="Genomic_DNA"/>
</dbReference>
<name>A0A6J7VII4_9ZZZZ</name>
<reference evidence="3" key="1">
    <citation type="submission" date="2020-05" db="EMBL/GenBank/DDBJ databases">
        <authorList>
            <person name="Chiriac C."/>
            <person name="Salcher M."/>
            <person name="Ghai R."/>
            <person name="Kavagutti S V."/>
        </authorList>
    </citation>
    <scope>NUCLEOTIDE SEQUENCE</scope>
</reference>
<dbReference type="Gene3D" id="3.90.226.10">
    <property type="entry name" value="2-enoyl-CoA Hydratase, Chain A, domain 1"/>
    <property type="match status" value="1"/>
</dbReference>
<dbReference type="GO" id="GO:0006635">
    <property type="term" value="P:fatty acid beta-oxidation"/>
    <property type="evidence" value="ECO:0007669"/>
    <property type="project" value="TreeGrafter"/>
</dbReference>
<evidence type="ECO:0000256" key="1">
    <source>
        <dbReference type="ARBA" id="ARBA00023098"/>
    </source>
</evidence>
<organism evidence="3">
    <name type="scientific">freshwater metagenome</name>
    <dbReference type="NCBI Taxonomy" id="449393"/>
    <lineage>
        <taxon>unclassified sequences</taxon>
        <taxon>metagenomes</taxon>
        <taxon>ecological metagenomes</taxon>
    </lineage>
</organism>
<protein>
    <submittedName>
        <fullName evidence="3">Unannotated protein</fullName>
    </submittedName>
</protein>
<dbReference type="CDD" id="cd06558">
    <property type="entry name" value="crotonase-like"/>
    <property type="match status" value="1"/>
</dbReference>
<dbReference type="InterPro" id="IPR029045">
    <property type="entry name" value="ClpP/crotonase-like_dom_sf"/>
</dbReference>
<gene>
    <name evidence="3" type="ORF">UFOPK4367_01259</name>
</gene>
<keyword evidence="1" id="KW-0443">Lipid metabolism</keyword>
<sequence length="171" mass="18772">MLEGTNEEMQDRIATFQEAFRWWHECDAITIAQVQGHAIGAGFQLALACDQRILADDAKFAMKEISLGLVPDLTGTYSLMQLVGYSRALDICSTGRSVEAAEAVQIGMALKAVPVADLAAAVDSYVESLMAMQEPTLRAVKRLHNQVRTRDKQFVAERREQTALLRGMLGG</sequence>
<dbReference type="GO" id="GO:0016829">
    <property type="term" value="F:lyase activity"/>
    <property type="evidence" value="ECO:0007669"/>
    <property type="project" value="UniProtKB-KW"/>
</dbReference>
<evidence type="ECO:0000313" key="3">
    <source>
        <dbReference type="EMBL" id="CAB5077519.1"/>
    </source>
</evidence>
<proteinExistence type="predicted"/>
<keyword evidence="2" id="KW-0456">Lyase</keyword>
<evidence type="ECO:0000256" key="2">
    <source>
        <dbReference type="ARBA" id="ARBA00023239"/>
    </source>
</evidence>
<dbReference type="AlphaFoldDB" id="A0A6J7VII4"/>
<dbReference type="Pfam" id="PF00378">
    <property type="entry name" value="ECH_1"/>
    <property type="match status" value="1"/>
</dbReference>